<dbReference type="InterPro" id="IPR036388">
    <property type="entry name" value="WH-like_DNA-bd_sf"/>
</dbReference>
<dbReference type="InterPro" id="IPR002182">
    <property type="entry name" value="NB-ARC"/>
</dbReference>
<organism evidence="12 13">
    <name type="scientific">Hevea brasiliensis</name>
    <name type="common">Para rubber tree</name>
    <name type="synonym">Siphonia brasiliensis</name>
    <dbReference type="NCBI Taxonomy" id="3981"/>
    <lineage>
        <taxon>Eukaryota</taxon>
        <taxon>Viridiplantae</taxon>
        <taxon>Streptophyta</taxon>
        <taxon>Embryophyta</taxon>
        <taxon>Tracheophyta</taxon>
        <taxon>Spermatophyta</taxon>
        <taxon>Magnoliopsida</taxon>
        <taxon>eudicotyledons</taxon>
        <taxon>Gunneridae</taxon>
        <taxon>Pentapetalae</taxon>
        <taxon>rosids</taxon>
        <taxon>fabids</taxon>
        <taxon>Malpighiales</taxon>
        <taxon>Euphorbiaceae</taxon>
        <taxon>Crotonoideae</taxon>
        <taxon>Micrandreae</taxon>
        <taxon>Hevea</taxon>
    </lineage>
</organism>
<keyword evidence="1" id="KW-0433">Leucine-rich repeat</keyword>
<dbReference type="InterPro" id="IPR058922">
    <property type="entry name" value="WHD_DRP"/>
</dbReference>
<evidence type="ECO:0000256" key="5">
    <source>
        <dbReference type="ARBA" id="ARBA00022840"/>
    </source>
</evidence>
<gene>
    <name evidence="12" type="ORF">P3X46_024962</name>
</gene>
<dbReference type="InterPro" id="IPR055414">
    <property type="entry name" value="LRR_R13L4/SHOC2-like"/>
</dbReference>
<sequence>MADIVLSPVLQVIFDRLASPILQALGDRWDLKDNFQNLQQALLMAQAVLEEAEDQQVTNKAVKTWLLRLKAAAYDAEDLLDKLAAHLKKSEAQEAHVSSFFDAKKIVLEADEVRKKLRELQMVAMEGSNFHLQQDNMAAASQFDERETGCFVIESEIYGRNKDKKEIVKLLLSREETDRGNLSFIPIIGMGGLGKTTLAQFAYNDDEVTQHFDVKIWVFVSVDFDAKRIIKEAIESVTMEKCDSLAINVLQSKLWALLQRKRFLFVLDDVWTEDQKAWDKLKPLFMGGMCGSKIIITTRNKKVAFATTSPTYPYYLKELDEDDCWKLFKHQAFPQREEIKYQNLVPIGKEIIKKCGGVPLAVKALGILMRFKKQEREWLFVQNSDLWNLDVYHKEILPAMKSSYLLLPSHLKHCFAFCSVFPRGYEIKKEKLIQMWMAEGLIRSDGAKPLEDIGEEYFQDLMWMSFFQDSGDSDNGDISGYRMHHIIHDLAQSVAGNESTILDKGLPSGSLTQTRHASVICDFKYPKILQALSDAKHLRTLILFPEGDTIEYPDQLFATSSFLRVLDMNASGLHYLVHSIGNCLCLRYLDLSYTPIRFLPYGSVEQLPFLQTLNLCGCYNLKELPVIAKMISLRHLDITGCESLTAMSPSFVALYENYGRSFSRTAQHEKVISSTFLPGFSAQLHTCPTIMVGGFLDLMFLGRLNLRGELKIIHLENVSNSNDTENANLMEKDNLDSLGLYWGEKHDSSTLNPMEQHHSSGSSEQHQTDANAAEEVAKGLHPHQNLKLLVVKGYPGKRFPHWMLPNLTKVDLRDCLNCSCLPVLGNLLFLRTLFLHGMPSLKHIGPEFYGEDTRQLFPSLEELVLSDFIILQEWLGPDGKDAFPKLSKLIVKKCPKLTSMPLLASLQHLELRECSAVLFNSIRCASSLTVLAVEKVPDFSPLSGGSIVNNPLLSSLEIIACPGLCFLPSESGNLTALKSLKIHWYEELSSFRQGFQNLKALEFLEICDCHGIISIPEGIESLSSLRSLSIENCDNLTSLPLSLKNLTCLEHLTIMNCPKLVSLPADMHQLSALQSLTILSCPQVLSLPEELQYITTMHRGVVLA</sequence>
<feature type="region of interest" description="Disordered" evidence="6">
    <location>
        <begin position="751"/>
        <end position="773"/>
    </location>
</feature>
<evidence type="ECO:0000313" key="12">
    <source>
        <dbReference type="EMBL" id="KAJ9159454.1"/>
    </source>
</evidence>
<evidence type="ECO:0000256" key="2">
    <source>
        <dbReference type="ARBA" id="ARBA00022737"/>
    </source>
</evidence>
<evidence type="ECO:0000259" key="10">
    <source>
        <dbReference type="Pfam" id="PF23598"/>
    </source>
</evidence>
<evidence type="ECO:0000256" key="6">
    <source>
        <dbReference type="SAM" id="MobiDB-lite"/>
    </source>
</evidence>
<dbReference type="InterPro" id="IPR042197">
    <property type="entry name" value="Apaf_helical"/>
</dbReference>
<dbReference type="InterPro" id="IPR032675">
    <property type="entry name" value="LRR_dom_sf"/>
</dbReference>
<reference evidence="12" key="1">
    <citation type="journal article" date="2023" name="Plant Biotechnol. J.">
        <title>Chromosome-level wild Hevea brasiliensis genome provides new tools for genomic-assisted breeding and valuable loci to elevate rubber yield.</title>
        <authorList>
            <person name="Cheng H."/>
            <person name="Song X."/>
            <person name="Hu Y."/>
            <person name="Wu T."/>
            <person name="Yang Q."/>
            <person name="An Z."/>
            <person name="Feng S."/>
            <person name="Deng Z."/>
            <person name="Wu W."/>
            <person name="Zeng X."/>
            <person name="Tu M."/>
            <person name="Wang X."/>
            <person name="Huang H."/>
        </authorList>
    </citation>
    <scope>NUCLEOTIDE SEQUENCE</scope>
    <source>
        <strain evidence="12">MT/VB/25A 57/8</strain>
    </source>
</reference>
<dbReference type="Gene3D" id="1.10.8.430">
    <property type="entry name" value="Helical domain of apoptotic protease-activating factors"/>
    <property type="match status" value="1"/>
</dbReference>
<evidence type="ECO:0000256" key="4">
    <source>
        <dbReference type="ARBA" id="ARBA00022821"/>
    </source>
</evidence>
<dbReference type="PANTHER" id="PTHR36766">
    <property type="entry name" value="PLANT BROAD-SPECTRUM MILDEW RESISTANCE PROTEIN RPW8"/>
    <property type="match status" value="1"/>
</dbReference>
<dbReference type="Gene3D" id="1.20.5.4130">
    <property type="match status" value="1"/>
</dbReference>
<evidence type="ECO:0000259" key="8">
    <source>
        <dbReference type="Pfam" id="PF18052"/>
    </source>
</evidence>
<protein>
    <recommendedName>
        <fullName evidence="14">Rx N-terminal domain-containing protein</fullName>
    </recommendedName>
</protein>
<evidence type="ECO:0008006" key="14">
    <source>
        <dbReference type="Google" id="ProtNLM"/>
    </source>
</evidence>
<comment type="caution">
    <text evidence="12">The sequence shown here is derived from an EMBL/GenBank/DDBJ whole genome shotgun (WGS) entry which is preliminary data.</text>
</comment>
<dbReference type="SUPFAM" id="SSF52540">
    <property type="entry name" value="P-loop containing nucleoside triphosphate hydrolases"/>
    <property type="match status" value="1"/>
</dbReference>
<feature type="domain" description="Disease resistance R13L4/SHOC-2-like LRR" evidence="10">
    <location>
        <begin position="537"/>
        <end position="644"/>
    </location>
</feature>
<proteinExistence type="predicted"/>
<feature type="domain" description="R13L1/DRL21-like LRR repeat region" evidence="11">
    <location>
        <begin position="701"/>
        <end position="838"/>
    </location>
</feature>
<keyword evidence="2" id="KW-0677">Repeat</keyword>
<keyword evidence="3" id="KW-0547">Nucleotide-binding</keyword>
<dbReference type="Pfam" id="PF18052">
    <property type="entry name" value="Rx_N"/>
    <property type="match status" value="1"/>
</dbReference>
<evidence type="ECO:0000259" key="7">
    <source>
        <dbReference type="Pfam" id="PF00931"/>
    </source>
</evidence>
<feature type="domain" description="NB-ARC" evidence="7">
    <location>
        <begin position="162"/>
        <end position="336"/>
    </location>
</feature>
<dbReference type="Gene3D" id="3.40.50.300">
    <property type="entry name" value="P-loop containing nucleotide triphosphate hydrolases"/>
    <property type="match status" value="1"/>
</dbReference>
<dbReference type="Gene3D" id="1.10.10.10">
    <property type="entry name" value="Winged helix-like DNA-binding domain superfamily/Winged helix DNA-binding domain"/>
    <property type="match status" value="1"/>
</dbReference>
<dbReference type="InterPro" id="IPR041118">
    <property type="entry name" value="Rx_N"/>
</dbReference>
<evidence type="ECO:0000256" key="1">
    <source>
        <dbReference type="ARBA" id="ARBA00022614"/>
    </source>
</evidence>
<evidence type="ECO:0000259" key="9">
    <source>
        <dbReference type="Pfam" id="PF23559"/>
    </source>
</evidence>
<dbReference type="Gene3D" id="3.80.10.10">
    <property type="entry name" value="Ribonuclease Inhibitor"/>
    <property type="match status" value="3"/>
</dbReference>
<dbReference type="InterPro" id="IPR056789">
    <property type="entry name" value="LRR_R13L1-DRL21"/>
</dbReference>
<name>A0ABQ9L435_HEVBR</name>
<keyword evidence="5" id="KW-0067">ATP-binding</keyword>
<feature type="domain" description="Disease resistance protein winged helix" evidence="9">
    <location>
        <begin position="420"/>
        <end position="491"/>
    </location>
</feature>
<dbReference type="PANTHER" id="PTHR36766:SF59">
    <property type="entry name" value="DISEASE RESISTANCE PROTEIN RGA2-LIKE"/>
    <property type="match status" value="1"/>
</dbReference>
<dbReference type="SUPFAM" id="SSF52047">
    <property type="entry name" value="RNI-like"/>
    <property type="match status" value="1"/>
</dbReference>
<dbReference type="Pfam" id="PF23598">
    <property type="entry name" value="LRR_14"/>
    <property type="match status" value="1"/>
</dbReference>
<evidence type="ECO:0000256" key="3">
    <source>
        <dbReference type="ARBA" id="ARBA00022741"/>
    </source>
</evidence>
<accession>A0ABQ9L435</accession>
<dbReference type="Proteomes" id="UP001174677">
    <property type="component" value="Chromosome 14"/>
</dbReference>
<dbReference type="InterPro" id="IPR027417">
    <property type="entry name" value="P-loop_NTPase"/>
</dbReference>
<dbReference type="SUPFAM" id="SSF52058">
    <property type="entry name" value="L domain-like"/>
    <property type="match status" value="1"/>
</dbReference>
<evidence type="ECO:0000259" key="11">
    <source>
        <dbReference type="Pfam" id="PF25019"/>
    </source>
</evidence>
<keyword evidence="4" id="KW-0611">Plant defense</keyword>
<feature type="domain" description="Disease resistance N-terminal" evidence="8">
    <location>
        <begin position="5"/>
        <end position="97"/>
    </location>
</feature>
<dbReference type="Pfam" id="PF00931">
    <property type="entry name" value="NB-ARC"/>
    <property type="match status" value="1"/>
</dbReference>
<evidence type="ECO:0000313" key="13">
    <source>
        <dbReference type="Proteomes" id="UP001174677"/>
    </source>
</evidence>
<dbReference type="Pfam" id="PF25019">
    <property type="entry name" value="LRR_R13L1-DRL21"/>
    <property type="match status" value="1"/>
</dbReference>
<dbReference type="EMBL" id="JARPOI010000014">
    <property type="protein sequence ID" value="KAJ9159454.1"/>
    <property type="molecule type" value="Genomic_DNA"/>
</dbReference>
<dbReference type="Pfam" id="PF23559">
    <property type="entry name" value="WHD_DRP"/>
    <property type="match status" value="1"/>
</dbReference>
<keyword evidence="13" id="KW-1185">Reference proteome</keyword>
<dbReference type="PRINTS" id="PR00364">
    <property type="entry name" value="DISEASERSIST"/>
</dbReference>